<feature type="binding site" evidence="13">
    <location>
        <position position="185"/>
    </location>
    <ligand>
        <name>Mg(2+)</name>
        <dbReference type="ChEBI" id="CHEBI:18420"/>
    </ligand>
</feature>
<dbReference type="GO" id="GO:0046872">
    <property type="term" value="F:metal ion binding"/>
    <property type="evidence" value="ECO:0007669"/>
    <property type="project" value="UniProtKB-KW"/>
</dbReference>
<dbReference type="InterPro" id="IPR014729">
    <property type="entry name" value="Rossmann-like_a/b/a_fold"/>
</dbReference>
<keyword evidence="8 13" id="KW-0520">NAD</keyword>
<sequence length="296" mass="32102">MGTGAGQRRIAPSTTTGECMTNDRVQDEIRHALGVRPQIDPATEVVRRVEFLVDYVLTTGVKGLVLGVSGGQDSTLAGRLCQLAVEDLRRRGAEAEFWAVRLPHHVQTDESDAQDALSFIGADHELAINIGAATDAAADEYEKAAGSPITDFGKGNVKARMRMIAQFELAGEKKALVVGTDHAAEAVTGFFTKFGDGAADVVPLAGLNKRQGRELLRHLGAPEHLIVKVPTADLLDDEPGQTDESSLGLTYDQIDDFLEGKEIEPAAASTLIEKYRRSEHKRRTPVAPTDTWWIRH</sequence>
<evidence type="ECO:0000256" key="11">
    <source>
        <dbReference type="ARBA" id="ARBA00066987"/>
    </source>
</evidence>
<feature type="binding site" evidence="13">
    <location>
        <position position="180"/>
    </location>
    <ligand>
        <name>ATP</name>
        <dbReference type="ChEBI" id="CHEBI:30616"/>
    </ligand>
</feature>
<keyword evidence="3 13" id="KW-0436">Ligase</keyword>
<evidence type="ECO:0000256" key="15">
    <source>
        <dbReference type="RuleBase" id="RU003812"/>
    </source>
</evidence>
<keyword evidence="6 13" id="KW-0067">ATP-binding</keyword>
<reference evidence="17 18" key="1">
    <citation type="submission" date="2014-11" db="EMBL/GenBank/DDBJ databases">
        <title>Draft Genome Sequence of Brevibacterium linens AE038-8.</title>
        <authorList>
            <person name="Maizel D."/>
            <person name="Utturkar S.M."/>
            <person name="Brown S.D."/>
            <person name="Ferrero M."/>
            <person name="Rosen B.P."/>
        </authorList>
    </citation>
    <scope>NUCLEOTIDE SEQUENCE [LARGE SCALE GENOMIC DNA]</scope>
    <source>
        <strain evidence="17 18">AE038-8</strain>
    </source>
</reference>
<accession>A0A0B9A1V1</accession>
<dbReference type="InterPro" id="IPR022310">
    <property type="entry name" value="NAD/GMP_synthase"/>
</dbReference>
<evidence type="ECO:0000256" key="13">
    <source>
        <dbReference type="HAMAP-Rule" id="MF_00193"/>
    </source>
</evidence>
<dbReference type="NCBIfam" id="NF001979">
    <property type="entry name" value="PRK00768.1"/>
    <property type="match status" value="1"/>
</dbReference>
<feature type="binding site" evidence="13">
    <location>
        <position position="200"/>
    </location>
    <ligand>
        <name>deamido-NAD(+)</name>
        <dbReference type="ChEBI" id="CHEBI:58437"/>
        <note>ligand shared between two neighboring subunits</note>
    </ligand>
</feature>
<dbReference type="GO" id="GO:0009435">
    <property type="term" value="P:NAD+ biosynthetic process"/>
    <property type="evidence" value="ECO:0007669"/>
    <property type="project" value="UniProtKB-UniRule"/>
</dbReference>
<name>A0A0B9A1V1_BRELN</name>
<dbReference type="GO" id="GO:0005737">
    <property type="term" value="C:cytoplasm"/>
    <property type="evidence" value="ECO:0007669"/>
    <property type="project" value="InterPro"/>
</dbReference>
<evidence type="ECO:0000256" key="8">
    <source>
        <dbReference type="ARBA" id="ARBA00023027"/>
    </source>
</evidence>
<evidence type="ECO:0000259" key="16">
    <source>
        <dbReference type="Pfam" id="PF02540"/>
    </source>
</evidence>
<proteinExistence type="inferred from homology"/>
<evidence type="ECO:0000313" key="17">
    <source>
        <dbReference type="EMBL" id="KHS52614.1"/>
    </source>
</evidence>
<comment type="subunit">
    <text evidence="2 13">Homodimer.</text>
</comment>
<dbReference type="PANTHER" id="PTHR23090">
    <property type="entry name" value="NH 3 /GLUTAMINE-DEPENDENT NAD + SYNTHETASE"/>
    <property type="match status" value="1"/>
</dbReference>
<protein>
    <recommendedName>
        <fullName evidence="12 13">NH(3)-dependent NAD(+) synthetase</fullName>
        <ecNumber evidence="11 13">6.3.1.5</ecNumber>
    </recommendedName>
</protein>
<dbReference type="FunFam" id="3.40.50.620:FF:000015">
    <property type="entry name" value="NH(3)-dependent NAD(+) synthetase"/>
    <property type="match status" value="1"/>
</dbReference>
<evidence type="ECO:0000313" key="18">
    <source>
        <dbReference type="Proteomes" id="UP000031488"/>
    </source>
</evidence>
<dbReference type="Pfam" id="PF02540">
    <property type="entry name" value="NAD_synthase"/>
    <property type="match status" value="1"/>
</dbReference>
<dbReference type="GO" id="GO:0008795">
    <property type="term" value="F:NAD+ synthase activity"/>
    <property type="evidence" value="ECO:0007669"/>
    <property type="project" value="UniProtKB-UniRule"/>
</dbReference>
<evidence type="ECO:0000256" key="2">
    <source>
        <dbReference type="ARBA" id="ARBA00011738"/>
    </source>
</evidence>
<dbReference type="Gene3D" id="3.40.50.620">
    <property type="entry name" value="HUPs"/>
    <property type="match status" value="1"/>
</dbReference>
<keyword evidence="18" id="KW-1185">Reference proteome</keyword>
<evidence type="ECO:0000256" key="3">
    <source>
        <dbReference type="ARBA" id="ARBA00022598"/>
    </source>
</evidence>
<comment type="function">
    <text evidence="10 13">Catalyzes the ATP-dependent amidation of deamido-NAD to form NAD. Uses ammonia as a nitrogen source.</text>
</comment>
<evidence type="ECO:0000256" key="7">
    <source>
        <dbReference type="ARBA" id="ARBA00022842"/>
    </source>
</evidence>
<keyword evidence="7 13" id="KW-0460">Magnesium</keyword>
<comment type="catalytic activity">
    <reaction evidence="9 13 15">
        <text>deamido-NAD(+) + NH4(+) + ATP = AMP + diphosphate + NAD(+) + H(+)</text>
        <dbReference type="Rhea" id="RHEA:21188"/>
        <dbReference type="ChEBI" id="CHEBI:15378"/>
        <dbReference type="ChEBI" id="CHEBI:28938"/>
        <dbReference type="ChEBI" id="CHEBI:30616"/>
        <dbReference type="ChEBI" id="CHEBI:33019"/>
        <dbReference type="ChEBI" id="CHEBI:57540"/>
        <dbReference type="ChEBI" id="CHEBI:58437"/>
        <dbReference type="ChEBI" id="CHEBI:456215"/>
        <dbReference type="EC" id="6.3.1.5"/>
    </reaction>
</comment>
<dbReference type="GO" id="GO:0004359">
    <property type="term" value="F:glutaminase activity"/>
    <property type="evidence" value="ECO:0007669"/>
    <property type="project" value="InterPro"/>
</dbReference>
<comment type="pathway">
    <text evidence="13">Cofactor biosynthesis; NAD(+) biosynthesis; NAD(+) from deamido-NAD(+) (ammonia route): step 1/1.</text>
</comment>
<dbReference type="EC" id="6.3.1.5" evidence="11 13"/>
<comment type="caution">
    <text evidence="17">The sequence shown here is derived from an EMBL/GenBank/DDBJ whole genome shotgun (WGS) entry which is preliminary data.</text>
</comment>
<dbReference type="InterPro" id="IPR003694">
    <property type="entry name" value="NAD_synthase"/>
</dbReference>
<comment type="similarity">
    <text evidence="1 13 14">Belongs to the NAD synthetase family.</text>
</comment>
<dbReference type="EMBL" id="JTJZ01000018">
    <property type="protein sequence ID" value="KHS52614.1"/>
    <property type="molecule type" value="Genomic_DNA"/>
</dbReference>
<evidence type="ECO:0000256" key="14">
    <source>
        <dbReference type="RuleBase" id="RU003811"/>
    </source>
</evidence>
<dbReference type="PANTHER" id="PTHR23090:SF7">
    <property type="entry name" value="NH(3)-DEPENDENT NAD(+) SYNTHETASE"/>
    <property type="match status" value="1"/>
</dbReference>
<dbReference type="Proteomes" id="UP000031488">
    <property type="component" value="Unassembled WGS sequence"/>
</dbReference>
<feature type="binding site" evidence="13">
    <location>
        <position position="209"/>
    </location>
    <ligand>
        <name>ATP</name>
        <dbReference type="ChEBI" id="CHEBI:30616"/>
    </ligand>
</feature>
<evidence type="ECO:0000256" key="6">
    <source>
        <dbReference type="ARBA" id="ARBA00022840"/>
    </source>
</evidence>
<evidence type="ECO:0000256" key="5">
    <source>
        <dbReference type="ARBA" id="ARBA00022741"/>
    </source>
</evidence>
<dbReference type="SUPFAM" id="SSF52402">
    <property type="entry name" value="Adenine nucleotide alpha hydrolases-like"/>
    <property type="match status" value="1"/>
</dbReference>
<feature type="binding site" evidence="13">
    <location>
        <position position="231"/>
    </location>
    <ligand>
        <name>ATP</name>
        <dbReference type="ChEBI" id="CHEBI:30616"/>
    </ligand>
</feature>
<organism evidence="17 18">
    <name type="scientific">Brevibacterium linens</name>
    <dbReference type="NCBI Taxonomy" id="1703"/>
    <lineage>
        <taxon>Bacteria</taxon>
        <taxon>Bacillati</taxon>
        <taxon>Actinomycetota</taxon>
        <taxon>Actinomycetes</taxon>
        <taxon>Micrococcales</taxon>
        <taxon>Brevibacteriaceae</taxon>
        <taxon>Brevibacterium</taxon>
    </lineage>
</organism>
<feature type="binding site" description="in other chain" evidence="13">
    <location>
        <begin position="280"/>
        <end position="281"/>
    </location>
    <ligand>
        <name>deamido-NAD(+)</name>
        <dbReference type="ChEBI" id="CHEBI:58437"/>
        <note>ligand shared between two neighboring subunits</note>
    </ligand>
</feature>
<dbReference type="UniPathway" id="UPA00253">
    <property type="reaction ID" value="UER00333"/>
</dbReference>
<keyword evidence="5 13" id="KW-0547">Nucleotide-binding</keyword>
<evidence type="ECO:0000256" key="9">
    <source>
        <dbReference type="ARBA" id="ARBA00051206"/>
    </source>
</evidence>
<evidence type="ECO:0000256" key="4">
    <source>
        <dbReference type="ARBA" id="ARBA00022723"/>
    </source>
</evidence>
<dbReference type="InterPro" id="IPR022926">
    <property type="entry name" value="NH(3)-dep_NAD(+)_synth"/>
</dbReference>
<feature type="binding site" evidence="13">
    <location>
        <position position="73"/>
    </location>
    <ligand>
        <name>Mg(2+)</name>
        <dbReference type="ChEBI" id="CHEBI:18420"/>
    </ligand>
</feature>
<feature type="binding site" description="in other chain" evidence="13">
    <location>
        <position position="160"/>
    </location>
    <ligand>
        <name>deamido-NAD(+)</name>
        <dbReference type="ChEBI" id="CHEBI:58437"/>
        <note>ligand shared between two neighboring subunits</note>
    </ligand>
</feature>
<dbReference type="PATRIC" id="fig|1703.6.peg.1484"/>
<feature type="binding site" evidence="13">
    <location>
        <begin position="67"/>
        <end position="74"/>
    </location>
    <ligand>
        <name>ATP</name>
        <dbReference type="ChEBI" id="CHEBI:30616"/>
    </ligand>
</feature>
<feature type="binding site" description="in other chain" evidence="13">
    <location>
        <position position="193"/>
    </location>
    <ligand>
        <name>deamido-NAD(+)</name>
        <dbReference type="ChEBI" id="CHEBI:58437"/>
        <note>ligand shared between two neighboring subunits</note>
    </ligand>
</feature>
<dbReference type="GO" id="GO:0003952">
    <property type="term" value="F:NAD+ synthase (glutamine-hydrolyzing) activity"/>
    <property type="evidence" value="ECO:0007669"/>
    <property type="project" value="InterPro"/>
</dbReference>
<dbReference type="NCBIfam" id="TIGR00552">
    <property type="entry name" value="nadE"/>
    <property type="match status" value="1"/>
</dbReference>
<evidence type="ECO:0000256" key="12">
    <source>
        <dbReference type="ARBA" id="ARBA00070926"/>
    </source>
</evidence>
<gene>
    <name evidence="13" type="primary">nadE</name>
    <name evidence="17" type="ORF">AE0388_1597</name>
</gene>
<feature type="domain" description="NAD/GMP synthase" evidence="16">
    <location>
        <begin position="45"/>
        <end position="285"/>
    </location>
</feature>
<evidence type="ECO:0000256" key="10">
    <source>
        <dbReference type="ARBA" id="ARBA00055966"/>
    </source>
</evidence>
<dbReference type="AlphaFoldDB" id="A0A0B9A1V1"/>
<dbReference type="STRING" id="1703.BLSMQ_2261"/>
<keyword evidence="4 13" id="KW-0479">Metal-binding</keyword>
<dbReference type="GO" id="GO:0005524">
    <property type="term" value="F:ATP binding"/>
    <property type="evidence" value="ECO:0007669"/>
    <property type="project" value="UniProtKB-UniRule"/>
</dbReference>
<dbReference type="HAMAP" id="MF_00193">
    <property type="entry name" value="NadE_ammonia_dep"/>
    <property type="match status" value="1"/>
</dbReference>
<evidence type="ECO:0000256" key="1">
    <source>
        <dbReference type="ARBA" id="ARBA00005859"/>
    </source>
</evidence>
<dbReference type="CDD" id="cd00553">
    <property type="entry name" value="NAD_synthase"/>
    <property type="match status" value="1"/>
</dbReference>